<dbReference type="EMBL" id="JABDTM020007545">
    <property type="protein sequence ID" value="KAH0821505.1"/>
    <property type="molecule type" value="Genomic_DNA"/>
</dbReference>
<evidence type="ECO:0000313" key="13">
    <source>
        <dbReference type="Proteomes" id="UP000719412"/>
    </source>
</evidence>
<name>A0A8J6HVH9_TENMO</name>
<dbReference type="SMART" id="SM00320">
    <property type="entry name" value="WD40"/>
    <property type="match status" value="5"/>
</dbReference>
<keyword evidence="7" id="KW-0206">Cytoskeleton</keyword>
<protein>
    <recommendedName>
        <fullName evidence="10">Dynein axonemal intermediate chain 4</fullName>
    </recommendedName>
    <alternativeName>
        <fullName evidence="11">WD repeat-containing protein 78</fullName>
    </alternativeName>
</protein>
<dbReference type="InterPro" id="IPR036322">
    <property type="entry name" value="WD40_repeat_dom_sf"/>
</dbReference>
<accession>A0A8J6HVH9</accession>
<dbReference type="InterPro" id="IPR050687">
    <property type="entry name" value="Dynein_IC"/>
</dbReference>
<evidence type="ECO:0000256" key="10">
    <source>
        <dbReference type="ARBA" id="ARBA00040002"/>
    </source>
</evidence>
<organism evidence="12 13">
    <name type="scientific">Tenebrio molitor</name>
    <name type="common">Yellow mealworm beetle</name>
    <dbReference type="NCBI Taxonomy" id="7067"/>
    <lineage>
        <taxon>Eukaryota</taxon>
        <taxon>Metazoa</taxon>
        <taxon>Ecdysozoa</taxon>
        <taxon>Arthropoda</taxon>
        <taxon>Hexapoda</taxon>
        <taxon>Insecta</taxon>
        <taxon>Pterygota</taxon>
        <taxon>Neoptera</taxon>
        <taxon>Endopterygota</taxon>
        <taxon>Coleoptera</taxon>
        <taxon>Polyphaga</taxon>
        <taxon>Cucujiformia</taxon>
        <taxon>Tenebrionidae</taxon>
        <taxon>Tenebrio</taxon>
    </lineage>
</organism>
<dbReference type="SUPFAM" id="SSF50978">
    <property type="entry name" value="WD40 repeat-like"/>
    <property type="match status" value="1"/>
</dbReference>
<evidence type="ECO:0000256" key="6">
    <source>
        <dbReference type="ARBA" id="ARBA00023069"/>
    </source>
</evidence>
<comment type="subcellular location">
    <subcellularLocation>
        <location evidence="1">Cytoplasm</location>
        <location evidence="1">Cytoskeleton</location>
        <location evidence="1">Flagellum axoneme</location>
    </subcellularLocation>
    <subcellularLocation>
        <location evidence="9">Dynein axonemal particle</location>
    </subcellularLocation>
</comment>
<dbReference type="GO" id="GO:0045503">
    <property type="term" value="F:dynein light chain binding"/>
    <property type="evidence" value="ECO:0007669"/>
    <property type="project" value="TreeGrafter"/>
</dbReference>
<proteinExistence type="predicted"/>
<keyword evidence="8" id="KW-0966">Cell projection</keyword>
<dbReference type="GO" id="GO:0120293">
    <property type="term" value="C:dynein axonemal particle"/>
    <property type="evidence" value="ECO:0007669"/>
    <property type="project" value="UniProtKB-SubCell"/>
</dbReference>
<keyword evidence="5" id="KW-0282">Flagellum</keyword>
<evidence type="ECO:0000256" key="8">
    <source>
        <dbReference type="ARBA" id="ARBA00023273"/>
    </source>
</evidence>
<evidence type="ECO:0000313" key="12">
    <source>
        <dbReference type="EMBL" id="KAH0821505.1"/>
    </source>
</evidence>
<dbReference type="FunFam" id="2.130.10.10:FF:003602">
    <property type="entry name" value="AGAP006036-PA"/>
    <property type="match status" value="1"/>
</dbReference>
<evidence type="ECO:0000256" key="5">
    <source>
        <dbReference type="ARBA" id="ARBA00022846"/>
    </source>
</evidence>
<keyword evidence="2" id="KW-0963">Cytoplasm</keyword>
<gene>
    <name evidence="12" type="ORF">GEV33_001285</name>
</gene>
<keyword evidence="6" id="KW-0969">Cilium</keyword>
<dbReference type="PANTHER" id="PTHR12442">
    <property type="entry name" value="DYNEIN INTERMEDIATE CHAIN"/>
    <property type="match status" value="1"/>
</dbReference>
<evidence type="ECO:0000256" key="4">
    <source>
        <dbReference type="ARBA" id="ARBA00022737"/>
    </source>
</evidence>
<dbReference type="AlphaFoldDB" id="A0A8J6HVH9"/>
<evidence type="ECO:0000256" key="11">
    <source>
        <dbReference type="ARBA" id="ARBA00041557"/>
    </source>
</evidence>
<comment type="caution">
    <text evidence="12">The sequence shown here is derived from an EMBL/GenBank/DDBJ whole genome shotgun (WGS) entry which is preliminary data.</text>
</comment>
<dbReference type="Proteomes" id="UP000719412">
    <property type="component" value="Unassembled WGS sequence"/>
</dbReference>
<keyword evidence="4" id="KW-0677">Repeat</keyword>
<evidence type="ECO:0000256" key="9">
    <source>
        <dbReference type="ARBA" id="ARBA00024190"/>
    </source>
</evidence>
<evidence type="ECO:0000256" key="7">
    <source>
        <dbReference type="ARBA" id="ARBA00023212"/>
    </source>
</evidence>
<keyword evidence="13" id="KW-1185">Reference proteome</keyword>
<dbReference type="InterPro" id="IPR001680">
    <property type="entry name" value="WD40_rpt"/>
</dbReference>
<sequence length="591" mass="67915">MIKKIPKHITLILNETETIFLLDLPSCIVPKETEEGEAAEADNQLYDYLTKGKGRNRKVATIGVQTIPTLRKTRSTEPVKYEFRDNSTFASNWEMYDTYNVIDVDELADKGDGYVELIIKEVEVIEDDAHKLNDEIHPSEVRKSKEERELEKLMNNQNYFNAALVIERLLANNCYNSEQKKFKGLLDEDESLDATPKYHYKLDLLWTFCNEDTRNRCVTGISFNTYTEDILAVGYGKYYFVDRKSTGVVMIWNIKNPKQPERQYYFRYSVTSLAFAKKNPNYLAVGFYNGDVKVVDVSKRDLELVGEDCSSSFEPAWDVLWLEQDKEEYFLVCFGDGRVCKYHFTEDVVLERVQIMRTDKVEGKLKGLKALRMFEGNQVSSSRHSSALCLSLHSANPSIYFIGTNEGVIHRCTPHYCTQHIDMFKAHEGSIHTIKFSPFVNKVFATCGDDFQECLWVEGIDEPLIVSRYCTEPVLDFEWSPSHSTIAVSLRGMDIFLWDLQRKIYSPQSQTKSPTNSRNTLCRFTSCGRCLLVGDVDGNIHIFAVSGLPMPAFFQENLFFQSVKNILLTNTELVKKVEKLGSLSFGQKRSR</sequence>
<dbReference type="GO" id="GO:0005858">
    <property type="term" value="C:axonemal dynein complex"/>
    <property type="evidence" value="ECO:0007669"/>
    <property type="project" value="TreeGrafter"/>
</dbReference>
<dbReference type="PANTHER" id="PTHR12442:SF12">
    <property type="entry name" value="DYNEIN AXONEMAL INTERMEDIATE CHAIN 4"/>
    <property type="match status" value="1"/>
</dbReference>
<reference evidence="12" key="1">
    <citation type="journal article" date="2020" name="J Insects Food Feed">
        <title>The yellow mealworm (Tenebrio molitor) genome: a resource for the emerging insects as food and feed industry.</title>
        <authorList>
            <person name="Eriksson T."/>
            <person name="Andere A."/>
            <person name="Kelstrup H."/>
            <person name="Emery V."/>
            <person name="Picard C."/>
        </authorList>
    </citation>
    <scope>NUCLEOTIDE SEQUENCE</scope>
    <source>
        <strain evidence="12">Stoneville</strain>
        <tissue evidence="12">Whole head</tissue>
    </source>
</reference>
<dbReference type="Gene3D" id="2.130.10.10">
    <property type="entry name" value="YVTN repeat-like/Quinoprotein amine dehydrogenase"/>
    <property type="match status" value="1"/>
</dbReference>
<reference evidence="12" key="2">
    <citation type="submission" date="2021-08" db="EMBL/GenBank/DDBJ databases">
        <authorList>
            <person name="Eriksson T."/>
        </authorList>
    </citation>
    <scope>NUCLEOTIDE SEQUENCE</scope>
    <source>
        <strain evidence="12">Stoneville</strain>
        <tissue evidence="12">Whole head</tissue>
    </source>
</reference>
<evidence type="ECO:0000256" key="2">
    <source>
        <dbReference type="ARBA" id="ARBA00022490"/>
    </source>
</evidence>
<evidence type="ECO:0000256" key="1">
    <source>
        <dbReference type="ARBA" id="ARBA00004611"/>
    </source>
</evidence>
<dbReference type="InterPro" id="IPR015943">
    <property type="entry name" value="WD40/YVTN_repeat-like_dom_sf"/>
</dbReference>
<evidence type="ECO:0000256" key="3">
    <source>
        <dbReference type="ARBA" id="ARBA00022574"/>
    </source>
</evidence>
<keyword evidence="3" id="KW-0853">WD repeat</keyword>
<dbReference type="GO" id="GO:0045504">
    <property type="term" value="F:dynein heavy chain binding"/>
    <property type="evidence" value="ECO:0007669"/>
    <property type="project" value="TreeGrafter"/>
</dbReference>
<dbReference type="GO" id="GO:0003341">
    <property type="term" value="P:cilium movement"/>
    <property type="evidence" value="ECO:0007669"/>
    <property type="project" value="TreeGrafter"/>
</dbReference>